<sequence length="87" mass="9759">MNMGNAHAQDPHGPLMQITMGSNDGAKPFRAPKTDSLVPFRETHFPRFKDEFILVFIFLGFKMASLLTLRTFYHLICTLSVSGISSL</sequence>
<keyword evidence="2" id="KW-1133">Transmembrane helix</keyword>
<evidence type="ECO:0000313" key="3">
    <source>
        <dbReference type="EMBL" id="CRL20015.1"/>
    </source>
</evidence>
<feature type="transmembrane region" description="Helical" evidence="2">
    <location>
        <begin position="52"/>
        <end position="73"/>
    </location>
</feature>
<evidence type="ECO:0000313" key="4">
    <source>
        <dbReference type="Proteomes" id="UP000053732"/>
    </source>
</evidence>
<evidence type="ECO:0000256" key="1">
    <source>
        <dbReference type="SAM" id="MobiDB-lite"/>
    </source>
</evidence>
<dbReference type="Proteomes" id="UP000053732">
    <property type="component" value="Unassembled WGS sequence"/>
</dbReference>
<accession>A0A0G4P122</accession>
<reference evidence="3 4" key="1">
    <citation type="journal article" date="2014" name="Nat. Commun.">
        <title>Multiple recent horizontal transfers of a large genomic region in cheese making fungi.</title>
        <authorList>
            <person name="Cheeseman K."/>
            <person name="Ropars J."/>
            <person name="Renault P."/>
            <person name="Dupont J."/>
            <person name="Gouzy J."/>
            <person name="Branca A."/>
            <person name="Abraham A.L."/>
            <person name="Ceppi M."/>
            <person name="Conseiller E."/>
            <person name="Debuchy R."/>
            <person name="Malagnac F."/>
            <person name="Goarin A."/>
            <person name="Silar P."/>
            <person name="Lacoste S."/>
            <person name="Sallet E."/>
            <person name="Bensimon A."/>
            <person name="Giraud T."/>
            <person name="Brygoo Y."/>
        </authorList>
    </citation>
    <scope>NUCLEOTIDE SEQUENCE [LARGE SCALE GENOMIC DNA]</scope>
    <source>
        <strain evidence="4">FM 013</strain>
    </source>
</reference>
<protein>
    <submittedName>
        <fullName evidence="3">Str. FM013</fullName>
    </submittedName>
</protein>
<name>A0A0G4P122_PENC3</name>
<evidence type="ECO:0000256" key="2">
    <source>
        <dbReference type="SAM" id="Phobius"/>
    </source>
</evidence>
<keyword evidence="4" id="KW-1185">Reference proteome</keyword>
<dbReference type="AlphaFoldDB" id="A0A0G4P122"/>
<organism evidence="3 4">
    <name type="scientific">Penicillium camemberti (strain FM 013)</name>
    <dbReference type="NCBI Taxonomy" id="1429867"/>
    <lineage>
        <taxon>Eukaryota</taxon>
        <taxon>Fungi</taxon>
        <taxon>Dikarya</taxon>
        <taxon>Ascomycota</taxon>
        <taxon>Pezizomycotina</taxon>
        <taxon>Eurotiomycetes</taxon>
        <taxon>Eurotiomycetidae</taxon>
        <taxon>Eurotiales</taxon>
        <taxon>Aspergillaceae</taxon>
        <taxon>Penicillium</taxon>
    </lineage>
</organism>
<dbReference type="EMBL" id="HG793136">
    <property type="protein sequence ID" value="CRL20015.1"/>
    <property type="molecule type" value="Genomic_DNA"/>
</dbReference>
<feature type="region of interest" description="Disordered" evidence="1">
    <location>
        <begin position="1"/>
        <end position="30"/>
    </location>
</feature>
<keyword evidence="2" id="KW-0472">Membrane</keyword>
<proteinExistence type="predicted"/>
<gene>
    <name evidence="3" type="ORF">PCAMFM013_S003g000807</name>
</gene>
<keyword evidence="2" id="KW-0812">Transmembrane</keyword>